<dbReference type="Proteomes" id="UP000714380">
    <property type="component" value="Unassembled WGS sequence"/>
</dbReference>
<accession>A0ABS7ZN56</accession>
<evidence type="ECO:0000313" key="1">
    <source>
        <dbReference type="EMBL" id="MCA6063149.1"/>
    </source>
</evidence>
<dbReference type="Pfam" id="PF02597">
    <property type="entry name" value="ThiS"/>
    <property type="match status" value="1"/>
</dbReference>
<name>A0ABS7ZN56_9GAMM</name>
<proteinExistence type="predicted"/>
<dbReference type="InterPro" id="IPR010035">
    <property type="entry name" value="Thi_S"/>
</dbReference>
<dbReference type="Gene3D" id="3.10.20.30">
    <property type="match status" value="1"/>
</dbReference>
<gene>
    <name evidence="1" type="primary">thiS</name>
    <name evidence="1" type="ORF">I9W95_05950</name>
</gene>
<evidence type="ECO:0000313" key="2">
    <source>
        <dbReference type="Proteomes" id="UP000714380"/>
    </source>
</evidence>
<comment type="caution">
    <text evidence="1">The sequence shown here is derived from an EMBL/GenBank/DDBJ whole genome shotgun (WGS) entry which is preliminary data.</text>
</comment>
<dbReference type="InterPro" id="IPR016155">
    <property type="entry name" value="Mopterin_synth/thiamin_S_b"/>
</dbReference>
<dbReference type="EMBL" id="JAEDAH010000027">
    <property type="protein sequence ID" value="MCA6063149.1"/>
    <property type="molecule type" value="Genomic_DNA"/>
</dbReference>
<organism evidence="1 2">
    <name type="scientific">Thalassolituus marinus</name>
    <dbReference type="NCBI Taxonomy" id="671053"/>
    <lineage>
        <taxon>Bacteria</taxon>
        <taxon>Pseudomonadati</taxon>
        <taxon>Pseudomonadota</taxon>
        <taxon>Gammaproteobacteria</taxon>
        <taxon>Oceanospirillales</taxon>
        <taxon>Oceanospirillaceae</taxon>
        <taxon>Thalassolituus</taxon>
    </lineage>
</organism>
<dbReference type="InterPro" id="IPR003749">
    <property type="entry name" value="ThiS/MoaD-like"/>
</dbReference>
<reference evidence="1 2" key="1">
    <citation type="submission" date="2020-12" db="EMBL/GenBank/DDBJ databases">
        <title>Novel Thalassolituus-related marine hydrocarbonoclastic bacteria mediated algae-derived hydrocarbons mineralization in twilight zone of the northern South China Sea.</title>
        <authorList>
            <person name="Dong C."/>
        </authorList>
    </citation>
    <scope>NUCLEOTIDE SEQUENCE [LARGE SCALE GENOMIC DNA]</scope>
    <source>
        <strain evidence="1 2">IMCC1826</strain>
    </source>
</reference>
<dbReference type="NCBIfam" id="TIGR01683">
    <property type="entry name" value="thiS"/>
    <property type="match status" value="1"/>
</dbReference>
<keyword evidence="2" id="KW-1185">Reference proteome</keyword>
<dbReference type="InterPro" id="IPR012675">
    <property type="entry name" value="Beta-grasp_dom_sf"/>
</dbReference>
<sequence length="74" mass="8223">MRVIVNGESLLLNQTREYSLLMLLQSLGYLSDSYEKSAPFVVAVNQKIITATQYRQTLLQEDDCIDILAAVTGG</sequence>
<dbReference type="RefSeq" id="WP_225672850.1">
    <property type="nucleotide sequence ID" value="NZ_JAEDAH010000027.1"/>
</dbReference>
<dbReference type="SUPFAM" id="SSF54285">
    <property type="entry name" value="MoaD/ThiS"/>
    <property type="match status" value="1"/>
</dbReference>
<protein>
    <submittedName>
        <fullName evidence="1">Sulfur carrier protein ThiS</fullName>
    </submittedName>
</protein>